<name>A0ABU3KKA9_9BURK</name>
<proteinExistence type="predicted"/>
<dbReference type="RefSeq" id="WP_313873996.1">
    <property type="nucleotide sequence ID" value="NZ_JAVBIK010000001.1"/>
</dbReference>
<dbReference type="Proteomes" id="UP001321700">
    <property type="component" value="Unassembled WGS sequence"/>
</dbReference>
<accession>A0ABU3KKA9</accession>
<keyword evidence="2" id="KW-1185">Reference proteome</keyword>
<evidence type="ECO:0000313" key="1">
    <source>
        <dbReference type="EMBL" id="MDT7518220.1"/>
    </source>
</evidence>
<comment type="caution">
    <text evidence="1">The sequence shown here is derived from an EMBL/GenBank/DDBJ whole genome shotgun (WGS) entry which is preliminary data.</text>
</comment>
<evidence type="ECO:0000313" key="2">
    <source>
        <dbReference type="Proteomes" id="UP001321700"/>
    </source>
</evidence>
<sequence>MLLTDISAEHIFTTTKGGPRVTILVHPFTNTQRDSLGKFEIVRNIREPGAKEVKRSTFVSFQQLAELYAKGVLDEFGFSVRMCAADGKHPNTTPTKKLLPSCIKPGSPFDVAVQGVDVSLPANRELRTALLRTSVKV</sequence>
<gene>
    <name evidence="1" type="ORF">RAE19_05650</name>
</gene>
<protein>
    <submittedName>
        <fullName evidence="1">Uncharacterized protein</fullName>
    </submittedName>
</protein>
<dbReference type="EMBL" id="JAVBIK010000001">
    <property type="protein sequence ID" value="MDT7518220.1"/>
    <property type="molecule type" value="Genomic_DNA"/>
</dbReference>
<reference evidence="1 2" key="1">
    <citation type="submission" date="2023-08" db="EMBL/GenBank/DDBJ databases">
        <title>Rhodoferax potami sp. nov. and Rhodoferax mekongensis sp. nov., isolated from the Mekong River in Thailand.</title>
        <authorList>
            <person name="Kitikhun S."/>
            <person name="Charoenyingcharoen P."/>
            <person name="Siriarchawattana P."/>
            <person name="Likhitrattanapisal S."/>
            <person name="Nilsakha T."/>
            <person name="Chanpet A."/>
            <person name="Rattanawaree P."/>
            <person name="Ingsriswang S."/>
        </authorList>
    </citation>
    <scope>NUCLEOTIDE SEQUENCE [LARGE SCALE GENOMIC DNA]</scope>
    <source>
        <strain evidence="1 2">TBRC 17660</strain>
    </source>
</reference>
<organism evidence="1 2">
    <name type="scientific">Rhodoferax potami</name>
    <dbReference type="NCBI Taxonomy" id="3068338"/>
    <lineage>
        <taxon>Bacteria</taxon>
        <taxon>Pseudomonadati</taxon>
        <taxon>Pseudomonadota</taxon>
        <taxon>Betaproteobacteria</taxon>
        <taxon>Burkholderiales</taxon>
        <taxon>Comamonadaceae</taxon>
        <taxon>Rhodoferax</taxon>
    </lineage>
</organism>